<proteinExistence type="predicted"/>
<dbReference type="Proteomes" id="UP000430692">
    <property type="component" value="Unassembled WGS sequence"/>
</dbReference>
<dbReference type="Gene3D" id="3.30.420.40">
    <property type="match status" value="2"/>
</dbReference>
<sequence length="298" mass="32397">MHYVIGVDGGGTKTVAVAYDVEGNVLGEGRSGFSNVMVDFKEATKHILEAIEQAQGNLPKVDCKYIYLGIAGSEGIENKDELIQILIDAFQTKVSVVNDSIIAHAATLKGEDGILAISGTGAIAIGISSEKRVFTGGWGHLLGDEGSGYWIVMEAFRQMIIEADESLPLGQLSMELLKEMGYTDPQDIKLYAYSRPKAEIAKLCKVVTRIAIAGDPVATRILDHAGQKLGKMTWNCCKKLGYKDEITIGLSGSIFKNIPPVLESYKKYLSEKIEVPIKWIQEDCPATKGAYYLASKEV</sequence>
<dbReference type="PANTHER" id="PTHR43190:SF3">
    <property type="entry name" value="N-ACETYL-D-GLUCOSAMINE KINASE"/>
    <property type="match status" value="1"/>
</dbReference>
<dbReference type="EMBL" id="WUUL01000001">
    <property type="protein sequence ID" value="MXQ52268.1"/>
    <property type="molecule type" value="Genomic_DNA"/>
</dbReference>
<dbReference type="InterPro" id="IPR043129">
    <property type="entry name" value="ATPase_NBD"/>
</dbReference>
<dbReference type="AlphaFoldDB" id="A0A6I4VPF9"/>
<dbReference type="Pfam" id="PF01869">
    <property type="entry name" value="BcrAD_BadFG"/>
    <property type="match status" value="1"/>
</dbReference>
<feature type="domain" description="ATPase BadF/BadG/BcrA/BcrD type" evidence="1">
    <location>
        <begin position="5"/>
        <end position="279"/>
    </location>
</feature>
<reference evidence="2 3" key="1">
    <citation type="submission" date="2019-12" db="EMBL/GenBank/DDBJ databases">
        <title>Whole-genome analyses of novel actinobacteria.</title>
        <authorList>
            <person name="Sahin N."/>
            <person name="Saygin H."/>
        </authorList>
    </citation>
    <scope>NUCLEOTIDE SEQUENCE [LARGE SCALE GENOMIC DNA]</scope>
    <source>
        <strain evidence="2 3">KC615</strain>
    </source>
</reference>
<gene>
    <name evidence="2" type="ORF">GSM42_00580</name>
</gene>
<dbReference type="InterPro" id="IPR052519">
    <property type="entry name" value="Euk-type_GlcNAc_Kinase"/>
</dbReference>
<accession>A0A6I4VPF9</accession>
<evidence type="ECO:0000313" key="2">
    <source>
        <dbReference type="EMBL" id="MXQ52268.1"/>
    </source>
</evidence>
<protein>
    <submittedName>
        <fullName evidence="2">ATPase</fullName>
    </submittedName>
</protein>
<evidence type="ECO:0000313" key="3">
    <source>
        <dbReference type="Proteomes" id="UP000430692"/>
    </source>
</evidence>
<dbReference type="InterPro" id="IPR002731">
    <property type="entry name" value="ATPase_BadF"/>
</dbReference>
<dbReference type="CDD" id="cd24007">
    <property type="entry name" value="ASKHA_NBD_eukNAGK-like"/>
    <property type="match status" value="1"/>
</dbReference>
<organism evidence="2 3">
    <name type="scientific">Shimazuella alba</name>
    <dbReference type="NCBI Taxonomy" id="2690964"/>
    <lineage>
        <taxon>Bacteria</taxon>
        <taxon>Bacillati</taxon>
        <taxon>Bacillota</taxon>
        <taxon>Bacilli</taxon>
        <taxon>Bacillales</taxon>
        <taxon>Thermoactinomycetaceae</taxon>
        <taxon>Shimazuella</taxon>
    </lineage>
</organism>
<keyword evidence="3" id="KW-1185">Reference proteome</keyword>
<comment type="caution">
    <text evidence="2">The sequence shown here is derived from an EMBL/GenBank/DDBJ whole genome shotgun (WGS) entry which is preliminary data.</text>
</comment>
<dbReference type="SUPFAM" id="SSF53067">
    <property type="entry name" value="Actin-like ATPase domain"/>
    <property type="match status" value="2"/>
</dbReference>
<evidence type="ECO:0000259" key="1">
    <source>
        <dbReference type="Pfam" id="PF01869"/>
    </source>
</evidence>
<name>A0A6I4VPF9_9BACL</name>
<dbReference type="RefSeq" id="WP_160799310.1">
    <property type="nucleotide sequence ID" value="NZ_WUUL01000001.1"/>
</dbReference>
<dbReference type="PANTHER" id="PTHR43190">
    <property type="entry name" value="N-ACETYL-D-GLUCOSAMINE KINASE"/>
    <property type="match status" value="1"/>
</dbReference>